<dbReference type="NCBIfam" id="TIGR02832">
    <property type="entry name" value="spo_yunB"/>
    <property type="match status" value="1"/>
</dbReference>
<proteinExistence type="predicted"/>
<name>A0A2P8HE42_9BACI</name>
<protein>
    <submittedName>
        <fullName evidence="2">Sporulation protein YunB</fullName>
    </submittedName>
</protein>
<dbReference type="Pfam" id="PF09560">
    <property type="entry name" value="Spore_YunB"/>
    <property type="match status" value="1"/>
</dbReference>
<sequence>MKGLKTPKKPRGPLPLRYVMIWSVLIFTVLTLHGLWLVDQGIRPTLVAIAETETQKIATQAINDAISKKVVESTDMEDLVEVDTNDDGVITSIEFNSRIYNRVLSESVLRVQKYLKLMEEGRVDELELPDGIRLEIEDADYTEEGIIHMIPLGQATNNALLAHLGPKIPVRFSVIGDVEAEMLEEIEETGINNTYIRVSVLLKVDVEVIIPFATETSVVETAVPAGMVFVPGEVPDFYNHGDGSGMPAPAIIQEEDLNDALEE</sequence>
<comment type="caution">
    <text evidence="2">The sequence shown here is derived from an EMBL/GenBank/DDBJ whole genome shotgun (WGS) entry which is preliminary data.</text>
</comment>
<dbReference type="RefSeq" id="WP_245893945.1">
    <property type="nucleotide sequence ID" value="NZ_PYAV01000008.1"/>
</dbReference>
<gene>
    <name evidence="2" type="ORF">B0H94_10852</name>
</gene>
<evidence type="ECO:0000313" key="2">
    <source>
        <dbReference type="EMBL" id="PSL44441.1"/>
    </source>
</evidence>
<dbReference type="InterPro" id="IPR014197">
    <property type="entry name" value="Sporulation_prot_YunB"/>
</dbReference>
<accession>A0A2P8HE42</accession>
<dbReference type="EMBL" id="PYAV01000008">
    <property type="protein sequence ID" value="PSL44441.1"/>
    <property type="molecule type" value="Genomic_DNA"/>
</dbReference>
<feature type="transmembrane region" description="Helical" evidence="1">
    <location>
        <begin position="20"/>
        <end position="38"/>
    </location>
</feature>
<dbReference type="Proteomes" id="UP000242310">
    <property type="component" value="Unassembled WGS sequence"/>
</dbReference>
<organism evidence="2 3">
    <name type="scientific">Salsuginibacillus halophilus</name>
    <dbReference type="NCBI Taxonomy" id="517424"/>
    <lineage>
        <taxon>Bacteria</taxon>
        <taxon>Bacillati</taxon>
        <taxon>Bacillota</taxon>
        <taxon>Bacilli</taxon>
        <taxon>Bacillales</taxon>
        <taxon>Bacillaceae</taxon>
        <taxon>Salsuginibacillus</taxon>
    </lineage>
</organism>
<evidence type="ECO:0000313" key="3">
    <source>
        <dbReference type="Proteomes" id="UP000242310"/>
    </source>
</evidence>
<keyword evidence="3" id="KW-1185">Reference proteome</keyword>
<keyword evidence="1" id="KW-1133">Transmembrane helix</keyword>
<evidence type="ECO:0000256" key="1">
    <source>
        <dbReference type="SAM" id="Phobius"/>
    </source>
</evidence>
<dbReference type="PROSITE" id="PS00018">
    <property type="entry name" value="EF_HAND_1"/>
    <property type="match status" value="1"/>
</dbReference>
<keyword evidence="1" id="KW-0812">Transmembrane</keyword>
<dbReference type="AlphaFoldDB" id="A0A2P8HE42"/>
<dbReference type="PIRSF" id="PIRSF021383">
    <property type="entry name" value="YunB"/>
    <property type="match status" value="1"/>
</dbReference>
<keyword evidence="1" id="KW-0472">Membrane</keyword>
<reference evidence="2 3" key="1">
    <citation type="submission" date="2018-03" db="EMBL/GenBank/DDBJ databases">
        <title>Genomic Encyclopedia of Type Strains, Phase III (KMG-III): the genomes of soil and plant-associated and newly described type strains.</title>
        <authorList>
            <person name="Whitman W."/>
        </authorList>
    </citation>
    <scope>NUCLEOTIDE SEQUENCE [LARGE SCALE GENOMIC DNA]</scope>
    <source>
        <strain evidence="2 3">CGMCC 1.07653</strain>
    </source>
</reference>
<dbReference type="InterPro" id="IPR018247">
    <property type="entry name" value="EF_Hand_1_Ca_BS"/>
</dbReference>